<dbReference type="Proteomes" id="UP000499080">
    <property type="component" value="Unassembled WGS sequence"/>
</dbReference>
<name>A0A4Y2KQG9_ARAVE</name>
<organism evidence="1 2">
    <name type="scientific">Araneus ventricosus</name>
    <name type="common">Orbweaver spider</name>
    <name type="synonym">Epeira ventricosa</name>
    <dbReference type="NCBI Taxonomy" id="182803"/>
    <lineage>
        <taxon>Eukaryota</taxon>
        <taxon>Metazoa</taxon>
        <taxon>Ecdysozoa</taxon>
        <taxon>Arthropoda</taxon>
        <taxon>Chelicerata</taxon>
        <taxon>Arachnida</taxon>
        <taxon>Araneae</taxon>
        <taxon>Araneomorphae</taxon>
        <taxon>Entelegynae</taxon>
        <taxon>Araneoidea</taxon>
        <taxon>Araneidae</taxon>
        <taxon>Araneus</taxon>
    </lineage>
</organism>
<proteinExistence type="predicted"/>
<sequence length="92" mass="10219">MWESLVARATSKRKSSSIHAFADIECGRVLFFTCVIHTVAVFRTGVEVLASFSETLVAPNLSELHPVLNRRRIYDIGYSKEASKRSCSSGLI</sequence>
<dbReference type="EMBL" id="BGPR01004868">
    <property type="protein sequence ID" value="GBN04270.1"/>
    <property type="molecule type" value="Genomic_DNA"/>
</dbReference>
<reference evidence="1 2" key="1">
    <citation type="journal article" date="2019" name="Sci. Rep.">
        <title>Orb-weaving spider Araneus ventricosus genome elucidates the spidroin gene catalogue.</title>
        <authorList>
            <person name="Kono N."/>
            <person name="Nakamura H."/>
            <person name="Ohtoshi R."/>
            <person name="Moran D.A.P."/>
            <person name="Shinohara A."/>
            <person name="Yoshida Y."/>
            <person name="Fujiwara M."/>
            <person name="Mori M."/>
            <person name="Tomita M."/>
            <person name="Arakawa K."/>
        </authorList>
    </citation>
    <scope>NUCLEOTIDE SEQUENCE [LARGE SCALE GENOMIC DNA]</scope>
</reference>
<gene>
    <name evidence="1" type="ORF">AVEN_145605_1</name>
</gene>
<keyword evidence="2" id="KW-1185">Reference proteome</keyword>
<comment type="caution">
    <text evidence="1">The sequence shown here is derived from an EMBL/GenBank/DDBJ whole genome shotgun (WGS) entry which is preliminary data.</text>
</comment>
<evidence type="ECO:0000313" key="2">
    <source>
        <dbReference type="Proteomes" id="UP000499080"/>
    </source>
</evidence>
<accession>A0A4Y2KQG9</accession>
<evidence type="ECO:0000313" key="1">
    <source>
        <dbReference type="EMBL" id="GBN04270.1"/>
    </source>
</evidence>
<protein>
    <submittedName>
        <fullName evidence="1">Uncharacterized protein</fullName>
    </submittedName>
</protein>
<dbReference type="AlphaFoldDB" id="A0A4Y2KQG9"/>